<protein>
    <submittedName>
        <fullName evidence="1">Uncharacterized protein</fullName>
    </submittedName>
</protein>
<evidence type="ECO:0000313" key="1">
    <source>
        <dbReference type="EMBL" id="KAF2690523.1"/>
    </source>
</evidence>
<keyword evidence="2" id="KW-1185">Reference proteome</keyword>
<dbReference type="EMBL" id="MU005571">
    <property type="protein sequence ID" value="KAF2690523.1"/>
    <property type="molecule type" value="Genomic_DNA"/>
</dbReference>
<organism evidence="1 2">
    <name type="scientific">Lentithecium fluviatile CBS 122367</name>
    <dbReference type="NCBI Taxonomy" id="1168545"/>
    <lineage>
        <taxon>Eukaryota</taxon>
        <taxon>Fungi</taxon>
        <taxon>Dikarya</taxon>
        <taxon>Ascomycota</taxon>
        <taxon>Pezizomycotina</taxon>
        <taxon>Dothideomycetes</taxon>
        <taxon>Pleosporomycetidae</taxon>
        <taxon>Pleosporales</taxon>
        <taxon>Massarineae</taxon>
        <taxon>Lentitheciaceae</taxon>
        <taxon>Lentithecium</taxon>
    </lineage>
</organism>
<name>A0A6G1JK39_9PLEO</name>
<accession>A0A6G1JK39</accession>
<sequence length="342" mass="38063">MSSPHGITISAGRYLNFDPPQTVTISPCARNVSPFLASLDYNSGLPMPHPRALHIVLAHLEQRTNLSAFRSITGDGGLLLFARTWTLAAQLGLPDLQNALVDEMTGVYRDLCQVTGPCPRFPPDDTLEAAFAVLNDVRHDYKAERFLVWFVACLAPDLTQLEAGIATSTVEPGVAREILSVARGFDRDAIRCRNAMFRFTRIDVRHCEFSMAVRSDGMFSRISLAIPVRDAEYVYSAGAPPSDGASGISSSDLSYHTAGDGYMNADRWIEEQRGYPCNFFRPQPTVLMGTRHRGLRRHGRGGGTRYAPRDDSRVGIDVKNRRFVCQRGNRKRRYHFLCCFGS</sequence>
<dbReference type="Proteomes" id="UP000799291">
    <property type="component" value="Unassembled WGS sequence"/>
</dbReference>
<proteinExistence type="predicted"/>
<gene>
    <name evidence="1" type="ORF">K458DRAFT_383632</name>
</gene>
<evidence type="ECO:0000313" key="2">
    <source>
        <dbReference type="Proteomes" id="UP000799291"/>
    </source>
</evidence>
<dbReference type="AlphaFoldDB" id="A0A6G1JK39"/>
<reference evidence="1" key="1">
    <citation type="journal article" date="2020" name="Stud. Mycol.">
        <title>101 Dothideomycetes genomes: a test case for predicting lifestyles and emergence of pathogens.</title>
        <authorList>
            <person name="Haridas S."/>
            <person name="Albert R."/>
            <person name="Binder M."/>
            <person name="Bloem J."/>
            <person name="Labutti K."/>
            <person name="Salamov A."/>
            <person name="Andreopoulos B."/>
            <person name="Baker S."/>
            <person name="Barry K."/>
            <person name="Bills G."/>
            <person name="Bluhm B."/>
            <person name="Cannon C."/>
            <person name="Castanera R."/>
            <person name="Culley D."/>
            <person name="Daum C."/>
            <person name="Ezra D."/>
            <person name="Gonzalez J."/>
            <person name="Henrissat B."/>
            <person name="Kuo A."/>
            <person name="Liang C."/>
            <person name="Lipzen A."/>
            <person name="Lutzoni F."/>
            <person name="Magnuson J."/>
            <person name="Mondo S."/>
            <person name="Nolan M."/>
            <person name="Ohm R."/>
            <person name="Pangilinan J."/>
            <person name="Park H.-J."/>
            <person name="Ramirez L."/>
            <person name="Alfaro M."/>
            <person name="Sun H."/>
            <person name="Tritt A."/>
            <person name="Yoshinaga Y."/>
            <person name="Zwiers L.-H."/>
            <person name="Turgeon B."/>
            <person name="Goodwin S."/>
            <person name="Spatafora J."/>
            <person name="Crous P."/>
            <person name="Grigoriev I."/>
        </authorList>
    </citation>
    <scope>NUCLEOTIDE SEQUENCE</scope>
    <source>
        <strain evidence="1">CBS 122367</strain>
    </source>
</reference>
<dbReference type="OrthoDB" id="3799800at2759"/>